<protein>
    <submittedName>
        <fullName evidence="2">Uncharacterized protein</fullName>
    </submittedName>
</protein>
<proteinExistence type="predicted"/>
<evidence type="ECO:0000313" key="2">
    <source>
        <dbReference type="EMBL" id="GAI48031.1"/>
    </source>
</evidence>
<feature type="non-terminal residue" evidence="2">
    <location>
        <position position="1"/>
    </location>
</feature>
<evidence type="ECO:0000256" key="1">
    <source>
        <dbReference type="SAM" id="MobiDB-lite"/>
    </source>
</evidence>
<dbReference type="EMBL" id="BARV01035831">
    <property type="protein sequence ID" value="GAI48031.1"/>
    <property type="molecule type" value="Genomic_DNA"/>
</dbReference>
<dbReference type="AlphaFoldDB" id="X1PZW2"/>
<sequence length="50" mass="5688">YLALEQYQPDPWDQSREERYPKTSGRQERLEEATGVPQAIASKGGRPNPS</sequence>
<reference evidence="2" key="1">
    <citation type="journal article" date="2014" name="Front. Microbiol.">
        <title>High frequency of phylogenetically diverse reductive dehalogenase-homologous genes in deep subseafloor sedimentary metagenomes.</title>
        <authorList>
            <person name="Kawai M."/>
            <person name="Futagami T."/>
            <person name="Toyoda A."/>
            <person name="Takaki Y."/>
            <person name="Nishi S."/>
            <person name="Hori S."/>
            <person name="Arai W."/>
            <person name="Tsubouchi T."/>
            <person name="Morono Y."/>
            <person name="Uchiyama I."/>
            <person name="Ito T."/>
            <person name="Fujiyama A."/>
            <person name="Inagaki F."/>
            <person name="Takami H."/>
        </authorList>
    </citation>
    <scope>NUCLEOTIDE SEQUENCE</scope>
    <source>
        <strain evidence="2">Expedition CK06-06</strain>
    </source>
</reference>
<organism evidence="2">
    <name type="scientific">marine sediment metagenome</name>
    <dbReference type="NCBI Taxonomy" id="412755"/>
    <lineage>
        <taxon>unclassified sequences</taxon>
        <taxon>metagenomes</taxon>
        <taxon>ecological metagenomes</taxon>
    </lineage>
</organism>
<name>X1PZW2_9ZZZZ</name>
<accession>X1PZW2</accession>
<gene>
    <name evidence="2" type="ORF">S06H3_55823</name>
</gene>
<feature type="compositionally biased region" description="Basic and acidic residues" evidence="1">
    <location>
        <begin position="13"/>
        <end position="32"/>
    </location>
</feature>
<feature type="region of interest" description="Disordered" evidence="1">
    <location>
        <begin position="1"/>
        <end position="50"/>
    </location>
</feature>
<comment type="caution">
    <text evidence="2">The sequence shown here is derived from an EMBL/GenBank/DDBJ whole genome shotgun (WGS) entry which is preliminary data.</text>
</comment>